<feature type="binding site" evidence="12">
    <location>
        <position position="258"/>
    </location>
    <ligand>
        <name>Fe cation</name>
        <dbReference type="ChEBI" id="CHEBI:24875"/>
        <label>1</label>
    </ligand>
</feature>
<evidence type="ECO:0000313" key="15">
    <source>
        <dbReference type="EMBL" id="EGC40116.1"/>
    </source>
</evidence>
<dbReference type="Gene3D" id="1.20.1260.140">
    <property type="entry name" value="Alternative oxidase"/>
    <property type="match status" value="1"/>
</dbReference>
<evidence type="ECO:0000256" key="13">
    <source>
        <dbReference type="SAM" id="MobiDB-lite"/>
    </source>
</evidence>
<evidence type="ECO:0000256" key="1">
    <source>
        <dbReference type="ARBA" id="ARBA00004370"/>
    </source>
</evidence>
<keyword evidence="10 12" id="KW-0408">Iron</keyword>
<feature type="binding site" evidence="12">
    <location>
        <position position="156"/>
    </location>
    <ligand>
        <name>Fe cation</name>
        <dbReference type="ChEBI" id="CHEBI:24875"/>
        <label>2</label>
    </ligand>
</feature>
<feature type="binding site" evidence="12">
    <location>
        <position position="261"/>
    </location>
    <ligand>
        <name>Fe cation</name>
        <dbReference type="ChEBI" id="CHEBI:24875"/>
        <label>2</label>
    </ligand>
</feature>
<feature type="binding site" evidence="12">
    <location>
        <position position="156"/>
    </location>
    <ligand>
        <name>Fe cation</name>
        <dbReference type="ChEBI" id="CHEBI:24875"/>
        <label>1</label>
    </ligand>
</feature>
<sequence>MTKKNKTKTKNKTNNINRNNNNKNNKNNIININNNDTNNGNYNLIEKKQNPQYHRNSTLYTYTPKSVLKRIEKQFIQPKFYEPKTIGDHFAYYTVIGLKKFSEIMFTNKHINFAIVLESIASVPGLCGGVILHLRALRTMESCSWIKTLMDEAENERIHLMVFIELTKATLFERILVTMAQFIVWFLYFIGYIISPKTMHRIVSYLEYEAVKTYTNFIKDIDLGLIENVPASKLAIEYWGLDNDATLRDMILVIRQDEVDHNIVNHQISKKILKNNNDPVILENKFNKISFTDNLIINNNNNNNNYYNNNSNNSNYNNCNNFKDINMKKSINNIIKMDSIKISPDLTC</sequence>
<feature type="compositionally biased region" description="Basic residues" evidence="13">
    <location>
        <begin position="1"/>
        <end position="11"/>
    </location>
</feature>
<dbReference type="eggNOG" id="ENOG502QSB5">
    <property type="taxonomic scope" value="Eukaryota"/>
</dbReference>
<name>F0Z7C5_DICPU</name>
<dbReference type="RefSeq" id="XP_003283306.1">
    <property type="nucleotide sequence ID" value="XM_003283258.1"/>
</dbReference>
<dbReference type="FunFam" id="1.20.1260.140:FF:000004">
    <property type="entry name" value="Mitochondrial alternative oxidase"/>
    <property type="match status" value="1"/>
</dbReference>
<keyword evidence="5 14" id="KW-0812">Transmembrane</keyword>
<dbReference type="InterPro" id="IPR002680">
    <property type="entry name" value="AOX"/>
</dbReference>
<evidence type="ECO:0000256" key="5">
    <source>
        <dbReference type="ARBA" id="ARBA00022692"/>
    </source>
</evidence>
<keyword evidence="6 12" id="KW-0479">Metal-binding</keyword>
<dbReference type="OrthoDB" id="16906at2759"/>
<protein>
    <recommendedName>
        <fullName evidence="17">Alternative oxidase</fullName>
    </recommendedName>
</protein>
<keyword evidence="16" id="KW-1185">Reference proteome</keyword>
<feature type="compositionally biased region" description="Low complexity" evidence="13">
    <location>
        <begin position="12"/>
        <end position="29"/>
    </location>
</feature>
<evidence type="ECO:0000256" key="4">
    <source>
        <dbReference type="ARBA" id="ARBA00022660"/>
    </source>
</evidence>
<dbReference type="Pfam" id="PF01786">
    <property type="entry name" value="AOX"/>
    <property type="match status" value="1"/>
</dbReference>
<evidence type="ECO:0000256" key="14">
    <source>
        <dbReference type="SAM" id="Phobius"/>
    </source>
</evidence>
<evidence type="ECO:0000256" key="7">
    <source>
        <dbReference type="ARBA" id="ARBA00022982"/>
    </source>
</evidence>
<dbReference type="PIRSF" id="PIRSF005229">
    <property type="entry name" value="AOX"/>
    <property type="match status" value="1"/>
</dbReference>
<evidence type="ECO:0000313" key="16">
    <source>
        <dbReference type="Proteomes" id="UP000001064"/>
    </source>
</evidence>
<dbReference type="Proteomes" id="UP000001064">
    <property type="component" value="Unassembled WGS sequence"/>
</dbReference>
<feature type="transmembrane region" description="Helical" evidence="14">
    <location>
        <begin position="111"/>
        <end position="132"/>
    </location>
</feature>
<keyword evidence="3" id="KW-0813">Transport</keyword>
<feature type="transmembrane region" description="Helical" evidence="14">
    <location>
        <begin position="175"/>
        <end position="194"/>
    </location>
</feature>
<dbReference type="STRING" id="5786.F0Z7C5"/>
<dbReference type="PANTHER" id="PTHR31803">
    <property type="entry name" value="ALTERNATIVE OXIDASE"/>
    <property type="match status" value="1"/>
</dbReference>
<evidence type="ECO:0000256" key="3">
    <source>
        <dbReference type="ARBA" id="ARBA00022448"/>
    </source>
</evidence>
<feature type="binding site" evidence="12">
    <location>
        <position position="159"/>
    </location>
    <ligand>
        <name>Fe cation</name>
        <dbReference type="ChEBI" id="CHEBI:24875"/>
        <label>1</label>
    </ligand>
</feature>
<evidence type="ECO:0000256" key="12">
    <source>
        <dbReference type="PIRSR" id="PIRSR005229-1"/>
    </source>
</evidence>
<comment type="cofactor">
    <cofactor evidence="12">
        <name>Fe cation</name>
        <dbReference type="ChEBI" id="CHEBI:24875"/>
    </cofactor>
    <text evidence="12">Binds 2 iron ions per subunit.</text>
</comment>
<dbReference type="InParanoid" id="F0Z7C5"/>
<dbReference type="VEuPathDB" id="AmoebaDB:DICPUDRAFT_74305"/>
<proteinExistence type="inferred from homology"/>
<dbReference type="GO" id="GO:0046872">
    <property type="term" value="F:metal ion binding"/>
    <property type="evidence" value="ECO:0007669"/>
    <property type="project" value="UniProtKB-KW"/>
</dbReference>
<accession>F0Z7C5</accession>
<comment type="similarity">
    <text evidence="2">Belongs to the alternative oxidase family.</text>
</comment>
<evidence type="ECO:0000256" key="9">
    <source>
        <dbReference type="ARBA" id="ARBA00023002"/>
    </source>
</evidence>
<dbReference type="KEGG" id="dpp:DICPUDRAFT_74305"/>
<comment type="subcellular location">
    <subcellularLocation>
        <location evidence="1">Membrane</location>
    </subcellularLocation>
</comment>
<dbReference type="GO" id="GO:0010230">
    <property type="term" value="P:alternative respiration"/>
    <property type="evidence" value="ECO:0000318"/>
    <property type="project" value="GO_Central"/>
</dbReference>
<feature type="binding site" evidence="12">
    <location>
        <position position="207"/>
    </location>
    <ligand>
        <name>Fe cation</name>
        <dbReference type="ChEBI" id="CHEBI:24875"/>
        <label>2</label>
    </ligand>
</feature>
<evidence type="ECO:0008006" key="17">
    <source>
        <dbReference type="Google" id="ProtNLM"/>
    </source>
</evidence>
<keyword evidence="11 14" id="KW-0472">Membrane</keyword>
<keyword evidence="4" id="KW-0679">Respiratory chain</keyword>
<feature type="region of interest" description="Disordered" evidence="13">
    <location>
        <begin position="1"/>
        <end position="29"/>
    </location>
</feature>
<evidence type="ECO:0000256" key="8">
    <source>
        <dbReference type="ARBA" id="ARBA00022989"/>
    </source>
</evidence>
<keyword evidence="8 14" id="KW-1133">Transmembrane helix</keyword>
<feature type="binding site" evidence="12">
    <location>
        <position position="118"/>
    </location>
    <ligand>
        <name>Fe cation</name>
        <dbReference type="ChEBI" id="CHEBI:24875"/>
        <label>1</label>
    </ligand>
</feature>
<dbReference type="GO" id="GO:0009916">
    <property type="term" value="F:alternative oxidase activity"/>
    <property type="evidence" value="ECO:0000318"/>
    <property type="project" value="GO_Central"/>
</dbReference>
<evidence type="ECO:0000256" key="10">
    <source>
        <dbReference type="ARBA" id="ARBA00023004"/>
    </source>
</evidence>
<dbReference type="InterPro" id="IPR038659">
    <property type="entry name" value="AOX_sf"/>
</dbReference>
<reference evidence="16" key="1">
    <citation type="journal article" date="2011" name="Genome Biol.">
        <title>Comparative genomics of the social amoebae Dictyostelium discoideum and Dictyostelium purpureum.</title>
        <authorList>
            <consortium name="US DOE Joint Genome Institute (JGI-PGF)"/>
            <person name="Sucgang R."/>
            <person name="Kuo A."/>
            <person name="Tian X."/>
            <person name="Salerno W."/>
            <person name="Parikh A."/>
            <person name="Feasley C.L."/>
            <person name="Dalin E."/>
            <person name="Tu H."/>
            <person name="Huang E."/>
            <person name="Barry K."/>
            <person name="Lindquist E."/>
            <person name="Shapiro H."/>
            <person name="Bruce D."/>
            <person name="Schmutz J."/>
            <person name="Salamov A."/>
            <person name="Fey P."/>
            <person name="Gaudet P."/>
            <person name="Anjard C."/>
            <person name="Babu M.M."/>
            <person name="Basu S."/>
            <person name="Bushmanova Y."/>
            <person name="van der Wel H."/>
            <person name="Katoh-Kurasawa M."/>
            <person name="Dinh C."/>
            <person name="Coutinho P.M."/>
            <person name="Saito T."/>
            <person name="Elias M."/>
            <person name="Schaap P."/>
            <person name="Kay R.R."/>
            <person name="Henrissat B."/>
            <person name="Eichinger L."/>
            <person name="Rivero F."/>
            <person name="Putnam N.H."/>
            <person name="West C.M."/>
            <person name="Loomis W.F."/>
            <person name="Chisholm R.L."/>
            <person name="Shaulsky G."/>
            <person name="Strassmann J.E."/>
            <person name="Queller D.C."/>
            <person name="Kuspa A."/>
            <person name="Grigoriev I.V."/>
        </authorList>
    </citation>
    <scope>NUCLEOTIDE SEQUENCE [LARGE SCALE GENOMIC DNA]</scope>
    <source>
        <strain evidence="16">QSDP1</strain>
    </source>
</reference>
<dbReference type="GO" id="GO:0016020">
    <property type="term" value="C:membrane"/>
    <property type="evidence" value="ECO:0007669"/>
    <property type="project" value="UniProtKB-SubCell"/>
</dbReference>
<evidence type="ECO:0000256" key="11">
    <source>
        <dbReference type="ARBA" id="ARBA00023136"/>
    </source>
</evidence>
<keyword evidence="7" id="KW-0249">Electron transport</keyword>
<gene>
    <name evidence="15" type="ORF">DICPUDRAFT_74305</name>
</gene>
<dbReference type="PANTHER" id="PTHR31803:SF3">
    <property type="entry name" value="ALTERNATIVE OXIDASE"/>
    <property type="match status" value="1"/>
</dbReference>
<keyword evidence="9" id="KW-0560">Oxidoreductase</keyword>
<dbReference type="AlphaFoldDB" id="F0Z7C5"/>
<feature type="binding site" evidence="12">
    <location>
        <position position="258"/>
    </location>
    <ligand>
        <name>Fe cation</name>
        <dbReference type="ChEBI" id="CHEBI:24875"/>
        <label>2</label>
    </ligand>
</feature>
<evidence type="ECO:0000256" key="6">
    <source>
        <dbReference type="ARBA" id="ARBA00022723"/>
    </source>
</evidence>
<dbReference type="EMBL" id="GL870946">
    <property type="protein sequence ID" value="EGC40116.1"/>
    <property type="molecule type" value="Genomic_DNA"/>
</dbReference>
<dbReference type="GO" id="GO:0005739">
    <property type="term" value="C:mitochondrion"/>
    <property type="evidence" value="ECO:0000318"/>
    <property type="project" value="GO_Central"/>
</dbReference>
<evidence type="ECO:0000256" key="2">
    <source>
        <dbReference type="ARBA" id="ARBA00008388"/>
    </source>
</evidence>
<dbReference type="GeneID" id="10509249"/>
<organism evidence="15 16">
    <name type="scientific">Dictyostelium purpureum</name>
    <name type="common">Slime mold</name>
    <dbReference type="NCBI Taxonomy" id="5786"/>
    <lineage>
        <taxon>Eukaryota</taxon>
        <taxon>Amoebozoa</taxon>
        <taxon>Evosea</taxon>
        <taxon>Eumycetozoa</taxon>
        <taxon>Dictyostelia</taxon>
        <taxon>Dictyosteliales</taxon>
        <taxon>Dictyosteliaceae</taxon>
        <taxon>Dictyostelium</taxon>
    </lineage>
</organism>